<dbReference type="PROSITE" id="PS51450">
    <property type="entry name" value="LRR"/>
    <property type="match status" value="1"/>
</dbReference>
<keyword evidence="1" id="KW-0433">Leucine-rich repeat</keyword>
<dbReference type="SUPFAM" id="SSF52058">
    <property type="entry name" value="L domain-like"/>
    <property type="match status" value="1"/>
</dbReference>
<sequence>MISNDALTIIFSYLSFKDIKNCRLTCKQYCHVIDNKYIFNGLCEKDYPGIHNLFNRATAFEKYKCCNSLKGMREQFNMNYKELESFIKLDVLGVIRRLTNMPKAIGLLTNLSYINITSNILETLPKQIGYLTNLKSINLTNNRIRVLPDEIGSLVNLEILYMCDNNLEYLPKTIGKLTNLVRLDLKWNPLIELPEEIGQMINLRYLNLNFTSLIDLPMQILNIENLESVMMPQRMYKKTKRIRDLNKNPGPEFHYC</sequence>
<protein>
    <submittedName>
        <fullName evidence="5">Uncharacterized protein</fullName>
    </submittedName>
</protein>
<dbReference type="Pfam" id="PF23598">
    <property type="entry name" value="LRR_14"/>
    <property type="match status" value="1"/>
</dbReference>
<dbReference type="EMBL" id="MK071998">
    <property type="protein sequence ID" value="AYV76803.1"/>
    <property type="molecule type" value="Genomic_DNA"/>
</dbReference>
<feature type="domain" description="Disease resistance R13L4/SHOC-2-like LRR" evidence="4">
    <location>
        <begin position="126"/>
        <end position="200"/>
    </location>
</feature>
<dbReference type="CDD" id="cd09917">
    <property type="entry name" value="F-box_SF"/>
    <property type="match status" value="1"/>
</dbReference>
<dbReference type="PANTHER" id="PTHR47186:SF3">
    <property type="entry name" value="OS09G0267800 PROTEIN"/>
    <property type="match status" value="1"/>
</dbReference>
<evidence type="ECO:0000256" key="1">
    <source>
        <dbReference type="ARBA" id="ARBA00022614"/>
    </source>
</evidence>
<dbReference type="SMART" id="SM00369">
    <property type="entry name" value="LRR_TYP"/>
    <property type="match status" value="4"/>
</dbReference>
<dbReference type="InterPro" id="IPR036047">
    <property type="entry name" value="F-box-like_dom_sf"/>
</dbReference>
<organism evidence="5">
    <name type="scientific">Barrevirus sp</name>
    <dbReference type="NCBI Taxonomy" id="2487763"/>
    <lineage>
        <taxon>Viruses</taxon>
        <taxon>Varidnaviria</taxon>
        <taxon>Bamfordvirae</taxon>
        <taxon>Nucleocytoviricota</taxon>
        <taxon>Megaviricetes</taxon>
        <taxon>Imitervirales</taxon>
        <taxon>Mimiviridae</taxon>
        <taxon>Klosneuvirinae</taxon>
    </lineage>
</organism>
<keyword evidence="2" id="KW-0677">Repeat</keyword>
<dbReference type="InterPro" id="IPR032675">
    <property type="entry name" value="LRR_dom_sf"/>
</dbReference>
<evidence type="ECO:0000256" key="2">
    <source>
        <dbReference type="ARBA" id="ARBA00022737"/>
    </source>
</evidence>
<gene>
    <name evidence="5" type="ORF">Barrevirus1_25</name>
</gene>
<dbReference type="InterPro" id="IPR055414">
    <property type="entry name" value="LRR_R13L4/SHOC2-like"/>
</dbReference>
<accession>A0A3G4ZT66</accession>
<dbReference type="InterPro" id="IPR001611">
    <property type="entry name" value="Leu-rich_rpt"/>
</dbReference>
<dbReference type="InterPro" id="IPR001810">
    <property type="entry name" value="F-box_dom"/>
</dbReference>
<name>A0A3G4ZT66_9VIRU</name>
<dbReference type="PANTHER" id="PTHR47186">
    <property type="entry name" value="LEUCINE-RICH REPEAT-CONTAINING PROTEIN 57"/>
    <property type="match status" value="1"/>
</dbReference>
<dbReference type="SUPFAM" id="SSF81383">
    <property type="entry name" value="F-box domain"/>
    <property type="match status" value="1"/>
</dbReference>
<dbReference type="Gene3D" id="1.20.1280.50">
    <property type="match status" value="1"/>
</dbReference>
<dbReference type="Gene3D" id="3.80.10.10">
    <property type="entry name" value="Ribonuclease Inhibitor"/>
    <property type="match status" value="1"/>
</dbReference>
<evidence type="ECO:0000313" key="5">
    <source>
        <dbReference type="EMBL" id="AYV76803.1"/>
    </source>
</evidence>
<evidence type="ECO:0000259" key="3">
    <source>
        <dbReference type="Pfam" id="PF00646"/>
    </source>
</evidence>
<dbReference type="InterPro" id="IPR003591">
    <property type="entry name" value="Leu-rich_rpt_typical-subtyp"/>
</dbReference>
<feature type="domain" description="F-box" evidence="3">
    <location>
        <begin position="4"/>
        <end position="38"/>
    </location>
</feature>
<reference evidence="5" key="1">
    <citation type="submission" date="2018-10" db="EMBL/GenBank/DDBJ databases">
        <title>Hidden diversity of soil giant viruses.</title>
        <authorList>
            <person name="Schulz F."/>
            <person name="Alteio L."/>
            <person name="Goudeau D."/>
            <person name="Ryan E.M."/>
            <person name="Malmstrom R.R."/>
            <person name="Blanchard J."/>
            <person name="Woyke T."/>
        </authorList>
    </citation>
    <scope>NUCLEOTIDE SEQUENCE</scope>
    <source>
        <strain evidence="5">BAV1</strain>
    </source>
</reference>
<proteinExistence type="predicted"/>
<dbReference type="Pfam" id="PF00646">
    <property type="entry name" value="F-box"/>
    <property type="match status" value="1"/>
</dbReference>
<evidence type="ECO:0000259" key="4">
    <source>
        <dbReference type="Pfam" id="PF23598"/>
    </source>
</evidence>